<sequence length="117" mass="13615">LLLKMRKTTEHAIKVSQLCVEHHKSINGYKWIWTFPYLQSEQTLKGYKLVLDCEEQVGPEPQRVRRMVGDGGTEKEKSLMLKCAVYMPNACLPDMPGINPFLSYHHKRQPVEIVKLY</sequence>
<name>A0ABV0YAG8_9TELE</name>
<proteinExistence type="predicted"/>
<protein>
    <submittedName>
        <fullName evidence="1">Uncharacterized protein</fullName>
    </submittedName>
</protein>
<organism evidence="1 2">
    <name type="scientific">Ameca splendens</name>
    <dbReference type="NCBI Taxonomy" id="208324"/>
    <lineage>
        <taxon>Eukaryota</taxon>
        <taxon>Metazoa</taxon>
        <taxon>Chordata</taxon>
        <taxon>Craniata</taxon>
        <taxon>Vertebrata</taxon>
        <taxon>Euteleostomi</taxon>
        <taxon>Actinopterygii</taxon>
        <taxon>Neopterygii</taxon>
        <taxon>Teleostei</taxon>
        <taxon>Neoteleostei</taxon>
        <taxon>Acanthomorphata</taxon>
        <taxon>Ovalentaria</taxon>
        <taxon>Atherinomorphae</taxon>
        <taxon>Cyprinodontiformes</taxon>
        <taxon>Goodeidae</taxon>
        <taxon>Ameca</taxon>
    </lineage>
</organism>
<comment type="caution">
    <text evidence="1">The sequence shown here is derived from an EMBL/GenBank/DDBJ whole genome shotgun (WGS) entry which is preliminary data.</text>
</comment>
<keyword evidence="2" id="KW-1185">Reference proteome</keyword>
<evidence type="ECO:0000313" key="1">
    <source>
        <dbReference type="EMBL" id="MEQ2290642.1"/>
    </source>
</evidence>
<dbReference type="Proteomes" id="UP001469553">
    <property type="component" value="Unassembled WGS sequence"/>
</dbReference>
<dbReference type="EMBL" id="JAHRIP010028452">
    <property type="protein sequence ID" value="MEQ2290642.1"/>
    <property type="molecule type" value="Genomic_DNA"/>
</dbReference>
<evidence type="ECO:0000313" key="2">
    <source>
        <dbReference type="Proteomes" id="UP001469553"/>
    </source>
</evidence>
<reference evidence="1 2" key="1">
    <citation type="submission" date="2021-06" db="EMBL/GenBank/DDBJ databases">
        <authorList>
            <person name="Palmer J.M."/>
        </authorList>
    </citation>
    <scope>NUCLEOTIDE SEQUENCE [LARGE SCALE GENOMIC DNA]</scope>
    <source>
        <strain evidence="1 2">AS_MEX2019</strain>
        <tissue evidence="1">Muscle</tissue>
    </source>
</reference>
<feature type="non-terminal residue" evidence="1">
    <location>
        <position position="1"/>
    </location>
</feature>
<accession>A0ABV0YAG8</accession>
<gene>
    <name evidence="1" type="ORF">AMECASPLE_005262</name>
</gene>